<organism evidence="1 2">
    <name type="scientific">Phytophthora nicotianae</name>
    <name type="common">Potato buckeye rot agent</name>
    <name type="synonym">Phytophthora parasitica</name>
    <dbReference type="NCBI Taxonomy" id="4792"/>
    <lineage>
        <taxon>Eukaryota</taxon>
        <taxon>Sar</taxon>
        <taxon>Stramenopiles</taxon>
        <taxon>Oomycota</taxon>
        <taxon>Peronosporomycetes</taxon>
        <taxon>Peronosporales</taxon>
        <taxon>Peronosporaceae</taxon>
        <taxon>Phytophthora</taxon>
    </lineage>
</organism>
<dbReference type="InterPro" id="IPR010037">
    <property type="entry name" value="FkbH_domain"/>
</dbReference>
<dbReference type="OrthoDB" id="5334845at2759"/>
<dbReference type="NCBIfam" id="TIGR01681">
    <property type="entry name" value="HAD-SF-IIIC"/>
    <property type="match status" value="1"/>
</dbReference>
<gene>
    <name evidence="1" type="ORF">AM587_10007881</name>
</gene>
<proteinExistence type="predicted"/>
<evidence type="ECO:0000313" key="2">
    <source>
        <dbReference type="Proteomes" id="UP000052943"/>
    </source>
</evidence>
<comment type="caution">
    <text evidence="1">The sequence shown here is derived from an EMBL/GenBank/DDBJ whole genome shotgun (WGS) entry which is preliminary data.</text>
</comment>
<accession>A0A0W8CWT1</accession>
<protein>
    <submittedName>
        <fullName evidence="1">Uncharacterized protein</fullName>
    </submittedName>
</protein>
<name>A0A0W8CWT1_PHYNI</name>
<dbReference type="NCBIfam" id="TIGR01686">
    <property type="entry name" value="FkbH"/>
    <property type="match status" value="1"/>
</dbReference>
<dbReference type="Proteomes" id="UP000052943">
    <property type="component" value="Unassembled WGS sequence"/>
</dbReference>
<dbReference type="InterPro" id="IPR010033">
    <property type="entry name" value="HAD_SF_ppase_IIIC"/>
</dbReference>
<dbReference type="Gene3D" id="3.40.50.1000">
    <property type="entry name" value="HAD superfamily/HAD-like"/>
    <property type="match status" value="1"/>
</dbReference>
<dbReference type="AlphaFoldDB" id="A0A0W8CWT1"/>
<dbReference type="InterPro" id="IPR023214">
    <property type="entry name" value="HAD_sf"/>
</dbReference>
<reference evidence="1 2" key="1">
    <citation type="submission" date="2015-11" db="EMBL/GenBank/DDBJ databases">
        <title>Genomes and virulence difference between two physiological races of Phytophthora nicotianae.</title>
        <authorList>
            <person name="Liu H."/>
            <person name="Ma X."/>
            <person name="Yu H."/>
            <person name="Fang D."/>
            <person name="Li Y."/>
            <person name="Wang X."/>
            <person name="Wang W."/>
            <person name="Dong Y."/>
            <person name="Xiao B."/>
        </authorList>
    </citation>
    <scope>NUCLEOTIDE SEQUENCE [LARGE SCALE GENOMIC DNA]</scope>
    <source>
        <strain evidence="2">race 0</strain>
    </source>
</reference>
<dbReference type="InterPro" id="IPR036412">
    <property type="entry name" value="HAD-like_sf"/>
</dbReference>
<dbReference type="SUPFAM" id="SSF56784">
    <property type="entry name" value="HAD-like"/>
    <property type="match status" value="1"/>
</dbReference>
<sequence length="1007" mass="113677">MSAAPANVVGYDVPNGDFCAYLKGFWKRNLEWRRFGASFKHLRSTNNIVFIEEDLDAARQPNTQFLRWSFGRTLKQQDLASAYTVQFIPDEQGTFMEWSFEGVTCHGVFKPEANVAILNFCLQESMVTITYRVLDANTMAVCIVDVDSEHTPTIQYGNMRVVIGGTFACDEALAVPLQYLLKNAVWNVDVDLQWMGYGSMTDFEDWSSNVLNPARPVDLVLLLVRLSDLEAVHPELQLLKHSDDVLDSPINQFLNDLEQYDTMATAPLVVLLCPGPPPTATRFDAMERKVQSKIEAMQNVTVQSSERLLSLFEQQYRTAFYDVVADKRQHSPYTQAMLNVMSLSLSRQICRLYRTAGSRKKVIVLDCDNTLWGGAVAEVGPSGIDLGTRFLALQRFVIAQQQRGMLLALCSKNILEDVTEAITQRRKDMVLDLDKHVVATKVNWKPKSENIAQLAKELSLGLDSFIFIDDNPLECNEVATALPSVTVIPLGADFSESVLNHEWVFDDGLDIRSSGSATSTKEDNDRTQLYQQNLQREQLREFSSTHKAFLSALGVKIVFEELDRDQELQQRSSSFTRALQLHHRTNQFNTATTFAKRLEEEELLKYIAAPEHTVICAHVTDRFGHYGLVNVALCRHARDHNVLLVDSFLLSCRALNRGVEHAMMRKLSEVAVRIGATQLEFAWEPTERNQPAHAFFSSLSDVAFEIKDHTKATGKEKQQVSISKAGTWVTAVDKGSQVSFLKTEDNRQHSIKTDGLISWLLHLPSGRWLRDRTLSAVRWMLSSFAWSQRLATLLKPFVVQRLNNANSAGFLRVSLRDRGSLERFITPALLDIRKVNNIVVTESDDSNSDDKFRRKARHQTKMALVNHLHGEAPGVIWSANRPHTDGQTPVGDGLTVPEPTIRLQLVCKSPQCSATIQRESRCAFQRCRNCCYRIQRLLTRSLHHANANARQSAVNALLADFALDASTEEKQSSGLDEQWCVAHQNKRRRGEIFKQKISADKIDTSSR</sequence>
<evidence type="ECO:0000313" key="1">
    <source>
        <dbReference type="EMBL" id="KUF88571.1"/>
    </source>
</evidence>
<dbReference type="EMBL" id="LNFO01001817">
    <property type="protein sequence ID" value="KUF88571.1"/>
    <property type="molecule type" value="Genomic_DNA"/>
</dbReference>